<dbReference type="GO" id="GO:0015930">
    <property type="term" value="F:glutamate synthase activity"/>
    <property type="evidence" value="ECO:0007669"/>
    <property type="project" value="InterPro"/>
</dbReference>
<dbReference type="EMBL" id="QKSB01000005">
    <property type="protein sequence ID" value="PZE16988.1"/>
    <property type="molecule type" value="Genomic_DNA"/>
</dbReference>
<dbReference type="SUPFAM" id="SSF51395">
    <property type="entry name" value="FMN-linked oxidoreductases"/>
    <property type="match status" value="1"/>
</dbReference>
<proteinExistence type="inferred from homology"/>
<dbReference type="PIRSF" id="PIRSF006429">
    <property type="entry name" value="GOGAT_lg_2"/>
    <property type="match status" value="1"/>
</dbReference>
<keyword evidence="3" id="KW-0812">Transmembrane</keyword>
<dbReference type="Gene3D" id="3.20.20.70">
    <property type="entry name" value="Aldolase class I"/>
    <property type="match status" value="1"/>
</dbReference>
<comment type="similarity">
    <text evidence="1 2">Belongs to the glutamate synthase family.</text>
</comment>
<accession>A0A2W1NQQ0</accession>
<protein>
    <submittedName>
        <fullName evidence="5">FMN-binding glutamate synthase family protein</fullName>
    </submittedName>
</protein>
<comment type="caution">
    <text evidence="5">The sequence shown here is derived from an EMBL/GenBank/DDBJ whole genome shotgun (WGS) entry which is preliminary data.</text>
</comment>
<name>A0A2W1NQQ0_9FLAO</name>
<dbReference type="InterPro" id="IPR024188">
    <property type="entry name" value="GltB"/>
</dbReference>
<dbReference type="RefSeq" id="WP_111063068.1">
    <property type="nucleotide sequence ID" value="NZ_JBHUCU010000032.1"/>
</dbReference>
<gene>
    <name evidence="5" type="ORF">DNU06_09565</name>
</gene>
<organism evidence="5 6">
    <name type="scientific">Putridiphycobacter roseus</name>
    <dbReference type="NCBI Taxonomy" id="2219161"/>
    <lineage>
        <taxon>Bacteria</taxon>
        <taxon>Pseudomonadati</taxon>
        <taxon>Bacteroidota</taxon>
        <taxon>Flavobacteriia</taxon>
        <taxon>Flavobacteriales</taxon>
        <taxon>Crocinitomicaceae</taxon>
        <taxon>Putridiphycobacter</taxon>
    </lineage>
</organism>
<dbReference type="CDD" id="cd02808">
    <property type="entry name" value="GltS_FMN"/>
    <property type="match status" value="1"/>
</dbReference>
<feature type="domain" description="Glutamate synthase" evidence="4">
    <location>
        <begin position="155"/>
        <end position="469"/>
    </location>
</feature>
<dbReference type="PANTHER" id="PTHR43819">
    <property type="entry name" value="ARCHAEAL-TYPE GLUTAMATE SYNTHASE [NADPH]"/>
    <property type="match status" value="1"/>
</dbReference>
<dbReference type="InterPro" id="IPR013785">
    <property type="entry name" value="Aldolase_TIM"/>
</dbReference>
<dbReference type="Pfam" id="PF01645">
    <property type="entry name" value="Glu_synthase"/>
    <property type="match status" value="1"/>
</dbReference>
<evidence type="ECO:0000259" key="4">
    <source>
        <dbReference type="Pfam" id="PF01645"/>
    </source>
</evidence>
<keyword evidence="3" id="KW-0472">Membrane</keyword>
<evidence type="ECO:0000256" key="2">
    <source>
        <dbReference type="PIRNR" id="PIRNR006429"/>
    </source>
</evidence>
<evidence type="ECO:0000256" key="1">
    <source>
        <dbReference type="ARBA" id="ARBA00009716"/>
    </source>
</evidence>
<dbReference type="InterPro" id="IPR002932">
    <property type="entry name" value="Glu_synthdom"/>
</dbReference>
<evidence type="ECO:0000256" key="3">
    <source>
        <dbReference type="SAM" id="Phobius"/>
    </source>
</evidence>
<dbReference type="OrthoDB" id="9758182at2"/>
<feature type="transmembrane region" description="Helical" evidence="3">
    <location>
        <begin position="30"/>
        <end position="47"/>
    </location>
</feature>
<dbReference type="PANTHER" id="PTHR43819:SF1">
    <property type="entry name" value="ARCHAEAL-TYPE GLUTAMATE SYNTHASE [NADPH]"/>
    <property type="match status" value="1"/>
</dbReference>
<keyword evidence="6" id="KW-1185">Reference proteome</keyword>
<dbReference type="GO" id="GO:0006537">
    <property type="term" value="P:glutamate biosynthetic process"/>
    <property type="evidence" value="ECO:0007669"/>
    <property type="project" value="InterPro"/>
</dbReference>
<evidence type="ECO:0000313" key="5">
    <source>
        <dbReference type="EMBL" id="PZE16988.1"/>
    </source>
</evidence>
<feature type="transmembrane region" description="Helical" evidence="3">
    <location>
        <begin position="5"/>
        <end position="24"/>
    </location>
</feature>
<evidence type="ECO:0000313" key="6">
    <source>
        <dbReference type="Proteomes" id="UP000249248"/>
    </source>
</evidence>
<dbReference type="Proteomes" id="UP000249248">
    <property type="component" value="Unassembled WGS sequence"/>
</dbReference>
<reference evidence="5 6" key="1">
    <citation type="submission" date="2018-06" db="EMBL/GenBank/DDBJ databases">
        <title>The draft genome sequence of Crocinitomix sp. SM1701.</title>
        <authorList>
            <person name="Zhang X."/>
        </authorList>
    </citation>
    <scope>NUCLEOTIDE SEQUENCE [LARGE SCALE GENOMIC DNA]</scope>
    <source>
        <strain evidence="5 6">SM1701</strain>
    </source>
</reference>
<sequence length="520" mass="56718">MVRTIFFIFSFVISLTIILLSNFISPNYLWWFILFGPLILIGIYDVFQNKHTILKNFPIIGHLRYMLESISPEIQQYFVERRTDGAPIDKNTRAMIYERAKNLGATHPFGTENNITEEGYEFIVQSLYPAAIPEEAPRVTIGGIECTQPYSAALYNISAMSFGSLSKNAVMAMNKGAKKGNFYHNTGEGGLSPYHLQGGDICWQIGTGYFGCRNEDGTFSEENFIANATKPEVKLIEVKLSQGAKPGHGGVLPGVKNTPEIAAIRGIKPHITVLSPPGHSSFNSPKGLLEFIQRLRKVSGGKPTGFKLCMGSPAEFEAICVAMAETKIYPDFISVDGAEGGTGAAPLEFTNFVGLPLDVGLVLVDELLKKYGVREQVKINATGKVFSGFGLIKSLALGADLCCSARGMMLAVGCIHAQVCNTNTCPTGVATQNSKLMKGLNVPDKAERVYNFQKNTIHAFVELMAATGAKSPSEIKRSSVMRIAEDGDVHTMDEIINHWNIKKKVIDNIPITTNLGNGNF</sequence>
<dbReference type="AlphaFoldDB" id="A0A2W1NQQ0"/>
<keyword evidence="3" id="KW-1133">Transmembrane helix</keyword>